<dbReference type="SUPFAM" id="SSF52047">
    <property type="entry name" value="RNI-like"/>
    <property type="match status" value="1"/>
</dbReference>
<reference evidence="2" key="1">
    <citation type="submission" date="2021-02" db="EMBL/GenBank/DDBJ databases">
        <authorList>
            <person name="Nowell W R."/>
        </authorList>
    </citation>
    <scope>NUCLEOTIDE SEQUENCE</scope>
</reference>
<dbReference type="CDD" id="cd09917">
    <property type="entry name" value="F-box_SF"/>
    <property type="match status" value="1"/>
</dbReference>
<dbReference type="EMBL" id="CAJNOK010017635">
    <property type="protein sequence ID" value="CAF1267825.1"/>
    <property type="molecule type" value="Genomic_DNA"/>
</dbReference>
<accession>A0A8S2EN53</accession>
<dbReference type="SUPFAM" id="SSF81383">
    <property type="entry name" value="F-box domain"/>
    <property type="match status" value="1"/>
</dbReference>
<gene>
    <name evidence="2" type="ORF">OVA965_LOCUS27038</name>
    <name evidence="3" type="ORF">TMI583_LOCUS27782</name>
</gene>
<dbReference type="Pfam" id="PF00646">
    <property type="entry name" value="F-box"/>
    <property type="match status" value="1"/>
</dbReference>
<dbReference type="EMBL" id="CAJOBA010039195">
    <property type="protein sequence ID" value="CAF4073662.1"/>
    <property type="molecule type" value="Genomic_DNA"/>
</dbReference>
<evidence type="ECO:0000313" key="2">
    <source>
        <dbReference type="EMBL" id="CAF1267825.1"/>
    </source>
</evidence>
<dbReference type="PROSITE" id="PS50181">
    <property type="entry name" value="FBOX"/>
    <property type="match status" value="1"/>
</dbReference>
<dbReference type="Proteomes" id="UP000682733">
    <property type="component" value="Unassembled WGS sequence"/>
</dbReference>
<proteinExistence type="predicted"/>
<organism evidence="2 4">
    <name type="scientific">Didymodactylos carnosus</name>
    <dbReference type="NCBI Taxonomy" id="1234261"/>
    <lineage>
        <taxon>Eukaryota</taxon>
        <taxon>Metazoa</taxon>
        <taxon>Spiralia</taxon>
        <taxon>Gnathifera</taxon>
        <taxon>Rotifera</taxon>
        <taxon>Eurotatoria</taxon>
        <taxon>Bdelloidea</taxon>
        <taxon>Philodinida</taxon>
        <taxon>Philodinidae</taxon>
        <taxon>Didymodactylos</taxon>
    </lineage>
</organism>
<comment type="caution">
    <text evidence="2">The sequence shown here is derived from an EMBL/GenBank/DDBJ whole genome shotgun (WGS) entry which is preliminary data.</text>
</comment>
<feature type="domain" description="F-box" evidence="1">
    <location>
        <begin position="1"/>
        <end position="43"/>
    </location>
</feature>
<evidence type="ECO:0000313" key="3">
    <source>
        <dbReference type="EMBL" id="CAF4073662.1"/>
    </source>
</evidence>
<name>A0A8S2EN53_9BILA</name>
<dbReference type="Proteomes" id="UP000677228">
    <property type="component" value="Unassembled WGS sequence"/>
</dbReference>
<dbReference type="InterPro" id="IPR001810">
    <property type="entry name" value="F-box_dom"/>
</dbReference>
<dbReference type="InterPro" id="IPR032675">
    <property type="entry name" value="LRR_dom_sf"/>
</dbReference>
<dbReference type="AlphaFoldDB" id="A0A8S2EN53"/>
<dbReference type="InterPro" id="IPR036047">
    <property type="entry name" value="F-box-like_dom_sf"/>
</dbReference>
<dbReference type="Gene3D" id="3.80.10.10">
    <property type="entry name" value="Ribonuclease Inhibitor"/>
    <property type="match status" value="1"/>
</dbReference>
<evidence type="ECO:0000259" key="1">
    <source>
        <dbReference type="PROSITE" id="PS50181"/>
    </source>
</evidence>
<protein>
    <recommendedName>
        <fullName evidence="1">F-box domain-containing protein</fullName>
    </recommendedName>
</protein>
<evidence type="ECO:0000313" key="4">
    <source>
        <dbReference type="Proteomes" id="UP000677228"/>
    </source>
</evidence>
<sequence>MEQLPDELWVLIFRYLHRIDILHSFSQLSSRFQQILQSYYENMNLINVSYRHYKILCEQILPLHGSQVRSLILHNSLQLNKFKEHIKQLPHLQYLKLTSDYDDEDSIHEIEYYVDRLPQYLTDLHIDGCFVLSSILMKVLGGKAEVPEFPSLTNLTVLGSYAFEQPISQSDWHCLCMHRNLKTLKIHLTILEDIFCILPSMPNLEELYLSSLLNVIEFEDEKKMNGFRTVARSISSKLLKFHFETGRLHQEPNDSCRYEFYYELQFQQLKDFMNLLFRNSSNQLQSLTLILISSDPQFTSFNELQTWKNTIFPHLTKFEYRIRTDNSPSQDHFFNIENLSDNTFESYTDPKPIRFYHPPSETLQWTVTILTKQKLYNATSFALDHKVALDFSLLTINLPNIRRINYSFYDSTPPLSTSPEIHKVLCKLFDIVPNLNYLSLISSNSQQIIDLLKQTITPHMRKRLQYLECYPQSRQLHSTFLFELTEILPHLKYLKLQNIDWLDSELSQIAIDYSVVDKLIQLNLQVKLDPVLNEKDVREKVAILLGRNDSANFYLRNDYSGYWHIKVWF</sequence>